<dbReference type="AlphaFoldDB" id="A0A0G4EPD5"/>
<evidence type="ECO:0000256" key="2">
    <source>
        <dbReference type="SAM" id="SignalP"/>
    </source>
</evidence>
<dbReference type="VEuPathDB" id="CryptoDB:Vbra_2818"/>
<dbReference type="Gene3D" id="2.30.130.40">
    <property type="entry name" value="LON domain-like"/>
    <property type="match status" value="1"/>
</dbReference>
<protein>
    <recommendedName>
        <fullName evidence="3">Lon N-terminal domain-containing protein</fullName>
    </recommendedName>
</protein>
<dbReference type="InterPro" id="IPR003111">
    <property type="entry name" value="Lon_prtase_N"/>
</dbReference>
<dbReference type="PhylomeDB" id="A0A0G4EPD5"/>
<proteinExistence type="predicted"/>
<feature type="chain" id="PRO_5005188094" description="Lon N-terminal domain-containing protein" evidence="2">
    <location>
        <begin position="25"/>
        <end position="340"/>
    </location>
</feature>
<name>A0A0G4EPD5_VITBC</name>
<feature type="domain" description="Lon N-terminal" evidence="3">
    <location>
        <begin position="110"/>
        <end position="322"/>
    </location>
</feature>
<dbReference type="InterPro" id="IPR015947">
    <property type="entry name" value="PUA-like_sf"/>
</dbReference>
<keyword evidence="2" id="KW-0732">Signal</keyword>
<evidence type="ECO:0000256" key="1">
    <source>
        <dbReference type="SAM" id="MobiDB-lite"/>
    </source>
</evidence>
<keyword evidence="5" id="KW-1185">Reference proteome</keyword>
<dbReference type="Proteomes" id="UP000041254">
    <property type="component" value="Unassembled WGS sequence"/>
</dbReference>
<sequence length="340" mass="38667">MTMQLSPLCLPLVLLLSVICRSSAFQALSSLRRHGFISRGQQHAPRRRGEDRPTTVLYKGFFYRPAPKSEDPDRPPSPYEDPYKGEKLLHSPEPAFLGDVVSEPTGDVERVPVWPAVNLVTIPYFTTREIVVEEPRYRQLLSDLEAAGNKTFGLVMIDQIMTAGLAVVPKYARYGTIVEITKKEEQDDGRTKIWVQAKDRFEIVQPPVNPQPGIDDGPPYVIAAVRRNVTDNPHNGDPSALQEIKDEVWNELQEVVAQVSKLYPDKEKVKFDVLGYDSDDASYFSWGVLALFTNMPAARRQLLLQSRDAYKRLKYLRKVLYDTLQYRRAQVAVKDVFKTS</sequence>
<dbReference type="SMART" id="SM00464">
    <property type="entry name" value="LON"/>
    <property type="match status" value="1"/>
</dbReference>
<feature type="signal peptide" evidence="2">
    <location>
        <begin position="1"/>
        <end position="24"/>
    </location>
</feature>
<gene>
    <name evidence="4" type="ORF">Vbra_2818</name>
</gene>
<organism evidence="4 5">
    <name type="scientific">Vitrella brassicaformis (strain CCMP3155)</name>
    <dbReference type="NCBI Taxonomy" id="1169540"/>
    <lineage>
        <taxon>Eukaryota</taxon>
        <taxon>Sar</taxon>
        <taxon>Alveolata</taxon>
        <taxon>Colpodellida</taxon>
        <taxon>Vitrellaceae</taxon>
        <taxon>Vitrella</taxon>
    </lineage>
</organism>
<dbReference type="STRING" id="1169540.A0A0G4EPD5"/>
<accession>A0A0G4EPD5</accession>
<dbReference type="InParanoid" id="A0A0G4EPD5"/>
<dbReference type="PANTHER" id="PTHR46732:SF8">
    <property type="entry name" value="ATP-DEPENDENT PROTEASE LA (LON) DOMAIN PROTEIN"/>
    <property type="match status" value="1"/>
</dbReference>
<evidence type="ECO:0000259" key="3">
    <source>
        <dbReference type="SMART" id="SM00464"/>
    </source>
</evidence>
<dbReference type="InterPro" id="IPR046336">
    <property type="entry name" value="Lon_prtase_N_sf"/>
</dbReference>
<dbReference type="SUPFAM" id="SSF88697">
    <property type="entry name" value="PUA domain-like"/>
    <property type="match status" value="1"/>
</dbReference>
<evidence type="ECO:0000313" key="4">
    <source>
        <dbReference type="EMBL" id="CEL99110.1"/>
    </source>
</evidence>
<dbReference type="PANTHER" id="PTHR46732">
    <property type="entry name" value="ATP-DEPENDENT PROTEASE LA (LON) DOMAIN PROTEIN"/>
    <property type="match status" value="1"/>
</dbReference>
<evidence type="ECO:0000313" key="5">
    <source>
        <dbReference type="Proteomes" id="UP000041254"/>
    </source>
</evidence>
<dbReference type="Pfam" id="PF02190">
    <property type="entry name" value="LON_substr_bdg"/>
    <property type="match status" value="1"/>
</dbReference>
<feature type="region of interest" description="Disordered" evidence="1">
    <location>
        <begin position="64"/>
        <end position="85"/>
    </location>
</feature>
<dbReference type="EMBL" id="CDMY01000275">
    <property type="protein sequence ID" value="CEL99110.1"/>
    <property type="molecule type" value="Genomic_DNA"/>
</dbReference>
<reference evidence="4 5" key="1">
    <citation type="submission" date="2014-11" db="EMBL/GenBank/DDBJ databases">
        <authorList>
            <person name="Zhu J."/>
            <person name="Qi W."/>
            <person name="Song R."/>
        </authorList>
    </citation>
    <scope>NUCLEOTIDE SEQUENCE [LARGE SCALE GENOMIC DNA]</scope>
</reference>